<dbReference type="EMBL" id="LXQA011252241">
    <property type="protein sequence ID" value="MCI90726.1"/>
    <property type="molecule type" value="Genomic_DNA"/>
</dbReference>
<dbReference type="Proteomes" id="UP000265520">
    <property type="component" value="Unassembled WGS sequence"/>
</dbReference>
<sequence length="50" mass="5263">MFCYLRAAQESLARCAGHGVAAGIISGSCASRSLVWRGALLNQAVEEKPL</sequence>
<keyword evidence="2" id="KW-1185">Reference proteome</keyword>
<proteinExistence type="predicted"/>
<evidence type="ECO:0000313" key="2">
    <source>
        <dbReference type="Proteomes" id="UP000265520"/>
    </source>
</evidence>
<dbReference type="PROSITE" id="PS51257">
    <property type="entry name" value="PROKAR_LIPOPROTEIN"/>
    <property type="match status" value="1"/>
</dbReference>
<accession>A0A392VQY0</accession>
<reference evidence="1 2" key="1">
    <citation type="journal article" date="2018" name="Front. Plant Sci.">
        <title>Red Clover (Trifolium pratense) and Zigzag Clover (T. medium) - A Picture of Genomic Similarities and Differences.</title>
        <authorList>
            <person name="Dluhosova J."/>
            <person name="Istvanek J."/>
            <person name="Nedelnik J."/>
            <person name="Repkova J."/>
        </authorList>
    </citation>
    <scope>NUCLEOTIDE SEQUENCE [LARGE SCALE GENOMIC DNA]</scope>
    <source>
        <strain evidence="2">cv. 10/8</strain>
        <tissue evidence="1">Leaf</tissue>
    </source>
</reference>
<evidence type="ECO:0000313" key="1">
    <source>
        <dbReference type="EMBL" id="MCI90726.1"/>
    </source>
</evidence>
<feature type="non-terminal residue" evidence="1">
    <location>
        <position position="50"/>
    </location>
</feature>
<protein>
    <submittedName>
        <fullName evidence="1">Uncharacterized protein</fullName>
    </submittedName>
</protein>
<comment type="caution">
    <text evidence="1">The sequence shown here is derived from an EMBL/GenBank/DDBJ whole genome shotgun (WGS) entry which is preliminary data.</text>
</comment>
<name>A0A392VQY0_9FABA</name>
<dbReference type="AlphaFoldDB" id="A0A392VQY0"/>
<organism evidence="1 2">
    <name type="scientific">Trifolium medium</name>
    <dbReference type="NCBI Taxonomy" id="97028"/>
    <lineage>
        <taxon>Eukaryota</taxon>
        <taxon>Viridiplantae</taxon>
        <taxon>Streptophyta</taxon>
        <taxon>Embryophyta</taxon>
        <taxon>Tracheophyta</taxon>
        <taxon>Spermatophyta</taxon>
        <taxon>Magnoliopsida</taxon>
        <taxon>eudicotyledons</taxon>
        <taxon>Gunneridae</taxon>
        <taxon>Pentapetalae</taxon>
        <taxon>rosids</taxon>
        <taxon>fabids</taxon>
        <taxon>Fabales</taxon>
        <taxon>Fabaceae</taxon>
        <taxon>Papilionoideae</taxon>
        <taxon>50 kb inversion clade</taxon>
        <taxon>NPAAA clade</taxon>
        <taxon>Hologalegina</taxon>
        <taxon>IRL clade</taxon>
        <taxon>Trifolieae</taxon>
        <taxon>Trifolium</taxon>
    </lineage>
</organism>